<evidence type="ECO:0008006" key="7">
    <source>
        <dbReference type="Google" id="ProtNLM"/>
    </source>
</evidence>
<dbReference type="GO" id="GO:0080008">
    <property type="term" value="C:Cul4-RING E3 ubiquitin ligase complex"/>
    <property type="evidence" value="ECO:0007669"/>
    <property type="project" value="TreeGrafter"/>
</dbReference>
<evidence type="ECO:0000256" key="3">
    <source>
        <dbReference type="PROSITE-ProRule" id="PRU00221"/>
    </source>
</evidence>
<dbReference type="Proteomes" id="UP000664203">
    <property type="component" value="Unassembled WGS sequence"/>
</dbReference>
<dbReference type="PANTHER" id="PTHR15574">
    <property type="entry name" value="WD REPEAT DOMAIN-CONTAINING FAMILY"/>
    <property type="match status" value="1"/>
</dbReference>
<keyword evidence="6" id="KW-1185">Reference proteome</keyword>
<feature type="region of interest" description="Disordered" evidence="4">
    <location>
        <begin position="861"/>
        <end position="888"/>
    </location>
</feature>
<feature type="repeat" description="WD" evidence="3">
    <location>
        <begin position="43"/>
        <end position="73"/>
    </location>
</feature>
<dbReference type="GO" id="GO:0045717">
    <property type="term" value="P:negative regulation of fatty acid biosynthetic process"/>
    <property type="evidence" value="ECO:0007669"/>
    <property type="project" value="TreeGrafter"/>
</dbReference>
<dbReference type="Pfam" id="PF00400">
    <property type="entry name" value="WD40"/>
    <property type="match status" value="3"/>
</dbReference>
<keyword evidence="2" id="KW-0677">Repeat</keyword>
<feature type="compositionally biased region" description="Acidic residues" evidence="4">
    <location>
        <begin position="875"/>
        <end position="888"/>
    </location>
</feature>
<dbReference type="Gene3D" id="2.130.10.10">
    <property type="entry name" value="YVTN repeat-like/Quinoprotein amine dehydrogenase"/>
    <property type="match status" value="3"/>
</dbReference>
<dbReference type="SUPFAM" id="SSF50978">
    <property type="entry name" value="WD40 repeat-like"/>
    <property type="match status" value="1"/>
</dbReference>
<dbReference type="AlphaFoldDB" id="A0A8H3F7M7"/>
<dbReference type="EMBL" id="CAJPDR010000127">
    <property type="protein sequence ID" value="CAF9919636.1"/>
    <property type="molecule type" value="Genomic_DNA"/>
</dbReference>
<feature type="region of interest" description="Disordered" evidence="4">
    <location>
        <begin position="1034"/>
        <end position="1065"/>
    </location>
</feature>
<evidence type="ECO:0000256" key="4">
    <source>
        <dbReference type="SAM" id="MobiDB-lite"/>
    </source>
</evidence>
<feature type="region of interest" description="Disordered" evidence="4">
    <location>
        <begin position="815"/>
        <end position="838"/>
    </location>
</feature>
<protein>
    <recommendedName>
        <fullName evidence="7">WD40 repeat-like protein</fullName>
    </recommendedName>
</protein>
<name>A0A8H3F7M7_9LECA</name>
<accession>A0A8H3F7M7</accession>
<feature type="repeat" description="WD" evidence="3">
    <location>
        <begin position="92"/>
        <end position="128"/>
    </location>
</feature>
<dbReference type="PROSITE" id="PS50082">
    <property type="entry name" value="WD_REPEATS_2"/>
    <property type="match status" value="2"/>
</dbReference>
<dbReference type="GO" id="GO:0005737">
    <property type="term" value="C:cytoplasm"/>
    <property type="evidence" value="ECO:0007669"/>
    <property type="project" value="TreeGrafter"/>
</dbReference>
<comment type="caution">
    <text evidence="5">The sequence shown here is derived from an EMBL/GenBank/DDBJ whole genome shotgun (WGS) entry which is preliminary data.</text>
</comment>
<evidence type="ECO:0000256" key="1">
    <source>
        <dbReference type="ARBA" id="ARBA00022574"/>
    </source>
</evidence>
<evidence type="ECO:0000313" key="5">
    <source>
        <dbReference type="EMBL" id="CAF9919636.1"/>
    </source>
</evidence>
<proteinExistence type="predicted"/>
<evidence type="ECO:0000256" key="2">
    <source>
        <dbReference type="ARBA" id="ARBA00022737"/>
    </source>
</evidence>
<evidence type="ECO:0000313" key="6">
    <source>
        <dbReference type="Proteomes" id="UP000664203"/>
    </source>
</evidence>
<dbReference type="InterPro" id="IPR036322">
    <property type="entry name" value="WD40_repeat_dom_sf"/>
</dbReference>
<dbReference type="InterPro" id="IPR001680">
    <property type="entry name" value="WD40_rpt"/>
</dbReference>
<organism evidence="5 6">
    <name type="scientific">Alectoria fallacina</name>
    <dbReference type="NCBI Taxonomy" id="1903189"/>
    <lineage>
        <taxon>Eukaryota</taxon>
        <taxon>Fungi</taxon>
        <taxon>Dikarya</taxon>
        <taxon>Ascomycota</taxon>
        <taxon>Pezizomycotina</taxon>
        <taxon>Lecanoromycetes</taxon>
        <taxon>OSLEUM clade</taxon>
        <taxon>Lecanoromycetidae</taxon>
        <taxon>Lecanorales</taxon>
        <taxon>Lecanorineae</taxon>
        <taxon>Parmeliaceae</taxon>
        <taxon>Alectoria</taxon>
    </lineage>
</organism>
<gene>
    <name evidence="5" type="ORF">ALECFALPRED_001244</name>
</gene>
<dbReference type="SMART" id="SM00320">
    <property type="entry name" value="WD40"/>
    <property type="match status" value="6"/>
</dbReference>
<dbReference type="InterPro" id="IPR015943">
    <property type="entry name" value="WD40/YVTN_repeat-like_dom_sf"/>
</dbReference>
<feature type="region of interest" description="Disordered" evidence="4">
    <location>
        <begin position="364"/>
        <end position="425"/>
    </location>
</feature>
<keyword evidence="1 3" id="KW-0853">WD repeat</keyword>
<dbReference type="OrthoDB" id="4869960at2759"/>
<dbReference type="PANTHER" id="PTHR15574:SF40">
    <property type="entry name" value="WD AND TETRATRICOPEPTIDE REPEATS PROTEIN 1"/>
    <property type="match status" value="1"/>
</dbReference>
<dbReference type="InterPro" id="IPR045151">
    <property type="entry name" value="DCAF8"/>
</dbReference>
<reference evidence="5" key="1">
    <citation type="submission" date="2021-03" db="EMBL/GenBank/DDBJ databases">
        <authorList>
            <person name="Tagirdzhanova G."/>
        </authorList>
    </citation>
    <scope>NUCLEOTIDE SEQUENCE</scope>
</reference>
<sequence>MMQPTLQDRLLRRELGHTSNYSAINGIYGDRSWINDLDIVNELGGHSGCVNALSWSTSGRLLASGSDDQHLNIHTYQPDSSVAPFALTTTVATGHTANIFSVKFMPHSNDRTLVTAAGDAEIRVFDIEYSGRSVEPSMGPNMATAGRGQRFQNMYTGVRYLSDGNTNARIYRSHADRVKRIVTESSPNLFLTCSEDGEVRQFDLRLPSSSYPPPKGGRGFLAHRADHDNTNVPPPLISYKRFNLDLNTISCSARQPHYIALGGAHLHCFLHDRRMLGRNIDEEYGNPGRASPADSMSSQENEMMGQATRCVRKFAPEGRKKMRRTDNGHITACKISDANPNEMIASWSGDHIYSFDLIRSPDAREGETKNVNASMSGKGKGKIRESGDRKRKRKKVGSTTSLEAGMISSKSRRAKKRSDKDGDLALRVRYENGQSEDIVMGDGVPSLPPSMGVEARESVLSESQKRSLKIAKSLVKIRKLMFSLEASSGASASSESPHHISSFTTALGLAATCLPEMDEISRFWRYPVNPLHEDIILQQTLRANRDSSRRFVQAAGTLARTLGGKIQTVSSIPSPALDLFQEIIAAPHEGPNPCEREIFNYDFVKAIILWLKGGPQALLQGFKRPPNQRKHNSRLPVPDGAELSGIDKWLIPYLLGLATGKAVPNLDASRFEKDETRKIFETDTAAVIAFANAVKMPLEDLSSANAPVPGSAADGPRPYVQDKKTATKYWAFKVGRGLLMNAGEGVNFQFADIAFGGLGTIQTEEEKAQEDIDPDEEEAAVEGVSLIKRSGEASTIRSAAASFEEIMESPVAGDRMAVDASPSPSVQASGSDIDIEEAGSDTDVILIDDLHNEIAEHMADEDANEDDEDHHNDDAGDSDADDENDDDGDITAEERQFMFQSASARGKLREKVENGVPCYSHSRQYRGHCNVKTVKDANFFGLQDEYVVSGSDGGHLFIWDKKTSALVNILEGDNEVVNVVQGKSSSLALRHPYEPVLAVSGIDHTIKVFSPDHRAQENAQAGVNISSAINGSSGFSSISGRRRAGRGSNNENESREGLSSRKRMHQSYQIVSQNDMQRKGGMRDAYITRGMLAQLTARLRARQGGAGGLGGGVVLGEDGETVLVDDNCTVSLVFAASDD</sequence>